<dbReference type="eggNOG" id="ENOG502ZTSQ">
    <property type="taxonomic scope" value="Bacteria"/>
</dbReference>
<protein>
    <submittedName>
        <fullName evidence="1">Uncharacterized protein</fullName>
    </submittedName>
</protein>
<dbReference type="HOGENOM" id="CLU_2178085_0_0_0"/>
<keyword evidence="2" id="KW-1185">Reference proteome</keyword>
<accession>E8V2K7</accession>
<name>E8V2K7_TERSS</name>
<dbReference type="EMBL" id="CP002467">
    <property type="protein sequence ID" value="ADV82425.1"/>
    <property type="molecule type" value="Genomic_DNA"/>
</dbReference>
<proteinExistence type="predicted"/>
<dbReference type="AlphaFoldDB" id="E8V2K7"/>
<evidence type="ECO:0000313" key="2">
    <source>
        <dbReference type="Proteomes" id="UP000006844"/>
    </source>
</evidence>
<dbReference type="OrthoDB" id="122793at2"/>
<gene>
    <name evidence="1" type="ordered locus">AciPR4_1609</name>
</gene>
<reference evidence="1 2" key="1">
    <citation type="journal article" date="2012" name="Stand. Genomic Sci.">
        <title>Complete genome sequence of Terriglobus saanensis type strain SP1PR4(T), an Acidobacteria from tundra soil.</title>
        <authorList>
            <person name="Rawat S.R."/>
            <person name="Mannisto M.K."/>
            <person name="Starovoytov V."/>
            <person name="Goodwin L."/>
            <person name="Nolan M."/>
            <person name="Hauser L."/>
            <person name="Land M."/>
            <person name="Davenport K.W."/>
            <person name="Woyke T."/>
            <person name="Haggblom M.M."/>
        </authorList>
    </citation>
    <scope>NUCLEOTIDE SEQUENCE</scope>
    <source>
        <strain evidence="2">ATCC BAA-1853 / DSM 23119 / SP1PR4</strain>
    </source>
</reference>
<sequence>MSQSIEALENQFFLLRGSLSALTEQGATTNQLDLLRTQIAQSRTNYWTAVKKNLHDDNPEIMELVIQLNTEETSLKTTIDHLGDVAKVIDAITKAVDIGSQIVAKAVEF</sequence>
<dbReference type="Proteomes" id="UP000006844">
    <property type="component" value="Chromosome"/>
</dbReference>
<evidence type="ECO:0000313" key="1">
    <source>
        <dbReference type="EMBL" id="ADV82425.1"/>
    </source>
</evidence>
<organism evidence="1 2">
    <name type="scientific">Terriglobus saanensis (strain ATCC BAA-1853 / DSM 23119 / SP1PR4)</name>
    <dbReference type="NCBI Taxonomy" id="401053"/>
    <lineage>
        <taxon>Bacteria</taxon>
        <taxon>Pseudomonadati</taxon>
        <taxon>Acidobacteriota</taxon>
        <taxon>Terriglobia</taxon>
        <taxon>Terriglobales</taxon>
        <taxon>Acidobacteriaceae</taxon>
        <taxon>Terriglobus</taxon>
    </lineage>
</organism>
<dbReference type="RefSeq" id="WP_013568158.1">
    <property type="nucleotide sequence ID" value="NC_014963.1"/>
</dbReference>
<dbReference type="KEGG" id="tsa:AciPR4_1609"/>